<dbReference type="AlphaFoldDB" id="A0A6V7XKR9"/>
<sequence length="174" mass="19850">MEDMKQNPFLPAHETVHPVSHSTPQPLDKGKNVVEDPLIKERSKVLIRGTHDTFGEASDIHNESQKHHVFTRDEASDAQLKNIIAMDRLMRGSGQSLLEDVVSPYQTKQDNPLNNSNLSKHYNHYMQTPSIYRPHATRYQPTMVHDFYQLLGDNKQKLGESSDDDTNNNDSDSL</sequence>
<proteinExistence type="predicted"/>
<dbReference type="Proteomes" id="UP000580250">
    <property type="component" value="Unassembled WGS sequence"/>
</dbReference>
<comment type="caution">
    <text evidence="2">The sequence shown here is derived from an EMBL/GenBank/DDBJ whole genome shotgun (WGS) entry which is preliminary data.</text>
</comment>
<evidence type="ECO:0000313" key="2">
    <source>
        <dbReference type="EMBL" id="CAD2199916.1"/>
    </source>
</evidence>
<feature type="region of interest" description="Disordered" evidence="1">
    <location>
        <begin position="1"/>
        <end position="31"/>
    </location>
</feature>
<evidence type="ECO:0000256" key="1">
    <source>
        <dbReference type="SAM" id="MobiDB-lite"/>
    </source>
</evidence>
<feature type="region of interest" description="Disordered" evidence="1">
    <location>
        <begin position="155"/>
        <end position="174"/>
    </location>
</feature>
<feature type="compositionally biased region" description="Acidic residues" evidence="1">
    <location>
        <begin position="161"/>
        <end position="174"/>
    </location>
</feature>
<gene>
    <name evidence="2" type="ORF">MENT_LOCUS53349</name>
</gene>
<dbReference type="EMBL" id="CAJEWN010001767">
    <property type="protein sequence ID" value="CAD2199916.1"/>
    <property type="molecule type" value="Genomic_DNA"/>
</dbReference>
<reference evidence="2 3" key="1">
    <citation type="submission" date="2020-08" db="EMBL/GenBank/DDBJ databases">
        <authorList>
            <person name="Koutsovoulos G."/>
            <person name="Danchin GJ E."/>
        </authorList>
    </citation>
    <scope>NUCLEOTIDE SEQUENCE [LARGE SCALE GENOMIC DNA]</scope>
</reference>
<protein>
    <submittedName>
        <fullName evidence="2">Uncharacterized protein</fullName>
    </submittedName>
</protein>
<name>A0A6V7XKR9_MELEN</name>
<organism evidence="2 3">
    <name type="scientific">Meloidogyne enterolobii</name>
    <name type="common">Root-knot nematode worm</name>
    <name type="synonym">Meloidogyne mayaguensis</name>
    <dbReference type="NCBI Taxonomy" id="390850"/>
    <lineage>
        <taxon>Eukaryota</taxon>
        <taxon>Metazoa</taxon>
        <taxon>Ecdysozoa</taxon>
        <taxon>Nematoda</taxon>
        <taxon>Chromadorea</taxon>
        <taxon>Rhabditida</taxon>
        <taxon>Tylenchina</taxon>
        <taxon>Tylenchomorpha</taxon>
        <taxon>Tylenchoidea</taxon>
        <taxon>Meloidogynidae</taxon>
        <taxon>Meloidogyninae</taxon>
        <taxon>Meloidogyne</taxon>
    </lineage>
</organism>
<evidence type="ECO:0000313" key="3">
    <source>
        <dbReference type="Proteomes" id="UP000580250"/>
    </source>
</evidence>
<accession>A0A6V7XKR9</accession>